<dbReference type="Proteomes" id="UP000614272">
    <property type="component" value="Unassembled WGS sequence"/>
</dbReference>
<dbReference type="Pfam" id="PF05035">
    <property type="entry name" value="DGOK"/>
    <property type="match status" value="1"/>
</dbReference>
<dbReference type="Gene3D" id="3.30.420.310">
    <property type="entry name" value="2-keto-3-deoxy-galactonokinase, C-terminal domain"/>
    <property type="match status" value="1"/>
</dbReference>
<dbReference type="InterPro" id="IPR042258">
    <property type="entry name" value="DGOK_N"/>
</dbReference>
<dbReference type="Gene3D" id="3.30.420.300">
    <property type="entry name" value="2-keto-3-deoxy-galactonokinase, substrate binding domain"/>
    <property type="match status" value="1"/>
</dbReference>
<evidence type="ECO:0000313" key="2">
    <source>
        <dbReference type="Proteomes" id="UP000614272"/>
    </source>
</evidence>
<protein>
    <submittedName>
        <fullName evidence="1">MFS transporter</fullName>
    </submittedName>
</protein>
<dbReference type="InterPro" id="IPR007729">
    <property type="entry name" value="DGOK"/>
</dbReference>
<dbReference type="EMBL" id="BMGJ01000004">
    <property type="protein sequence ID" value="GGD60211.1"/>
    <property type="molecule type" value="Genomic_DNA"/>
</dbReference>
<keyword evidence="2" id="KW-1185">Reference proteome</keyword>
<proteinExistence type="predicted"/>
<comment type="caution">
    <text evidence="1">The sequence shown here is derived from an EMBL/GenBank/DDBJ whole genome shotgun (WGS) entry which is preliminary data.</text>
</comment>
<reference evidence="2" key="1">
    <citation type="journal article" date="2019" name="Int. J. Syst. Evol. Microbiol.">
        <title>The Global Catalogue of Microorganisms (GCM) 10K type strain sequencing project: providing services to taxonomists for standard genome sequencing and annotation.</title>
        <authorList>
            <consortium name="The Broad Institute Genomics Platform"/>
            <consortium name="The Broad Institute Genome Sequencing Center for Infectious Disease"/>
            <person name="Wu L."/>
            <person name="Ma J."/>
        </authorList>
    </citation>
    <scope>NUCLEOTIDE SEQUENCE [LARGE SCALE GENOMIC DNA]</scope>
    <source>
        <strain evidence="2">CGMCC 1.12923</strain>
    </source>
</reference>
<gene>
    <name evidence="1" type="primary">dgoK</name>
    <name evidence="1" type="ORF">GCM10011357_14300</name>
</gene>
<evidence type="ECO:0000313" key="1">
    <source>
        <dbReference type="EMBL" id="GGD60211.1"/>
    </source>
</evidence>
<dbReference type="RefSeq" id="WP_099034821.1">
    <property type="nucleotide sequence ID" value="NZ_BMGJ01000004.1"/>
</dbReference>
<accession>A0ABQ1RAC8</accession>
<organism evidence="1 2">
    <name type="scientific">Lacimicrobium alkaliphilum</name>
    <dbReference type="NCBI Taxonomy" id="1526571"/>
    <lineage>
        <taxon>Bacteria</taxon>
        <taxon>Pseudomonadati</taxon>
        <taxon>Pseudomonadota</taxon>
        <taxon>Gammaproteobacteria</taxon>
        <taxon>Alteromonadales</taxon>
        <taxon>Alteromonadaceae</taxon>
        <taxon>Lacimicrobium</taxon>
    </lineage>
</organism>
<dbReference type="CDD" id="cd24012">
    <property type="entry name" value="ASKHA_NBD_KDGal-kinase"/>
    <property type="match status" value="1"/>
</dbReference>
<dbReference type="InterPro" id="IPR042257">
    <property type="entry name" value="DGOK_C"/>
</dbReference>
<sequence>MQCIAIDWGSSSFRAYLLDNGKLLETCNTDEGALRLTRDEFEPTVQKNCGHWFEGTALLLTGGMAGSQNGWHEAPYVSCPATLNDLAEQLVSPGHSLPFPCAIVPGVRTITTSGVPDVMRGEELQIFGAARLGGMAEGIFCLPGTHSKWARLKQHQIVQFSTYMSGELYTLMRKHSSLASLCNDDVIDADAFELGLEHTRANPALLNQLFTPRAMAVTGQMAEGQVSSYLSASIIASEILSASAALPCGTQINLVGDPALCQWYQRALTFFDYPGRLFSAGQAVLAGMDPLFSETLRV</sequence>
<name>A0ABQ1RAC8_9ALTE</name>